<gene>
    <name evidence="6" type="ORF">OE749_11780</name>
</gene>
<comment type="similarity">
    <text evidence="2 5">Belongs to the trans-sulfuration enzymes family.</text>
</comment>
<keyword evidence="7" id="KW-1185">Reference proteome</keyword>
<evidence type="ECO:0000256" key="2">
    <source>
        <dbReference type="ARBA" id="ARBA00009077"/>
    </source>
</evidence>
<dbReference type="Pfam" id="PF01053">
    <property type="entry name" value="Cys_Met_Meta_PP"/>
    <property type="match status" value="1"/>
</dbReference>
<dbReference type="InterPro" id="IPR015421">
    <property type="entry name" value="PyrdxlP-dep_Trfase_major"/>
</dbReference>
<reference evidence="6 7" key="1">
    <citation type="submission" date="2022-10" db="EMBL/GenBank/DDBJ databases">
        <title>Aestuariibacter sp. AA17 isolated from Montipora capitata coral fragment.</title>
        <authorList>
            <person name="Emsley S.A."/>
            <person name="Pfannmuller K.M."/>
            <person name="Loughran R.M."/>
            <person name="Shlafstein M."/>
            <person name="Papke E."/>
            <person name="Saw J.H."/>
            <person name="Ushijima B."/>
            <person name="Videau P."/>
        </authorList>
    </citation>
    <scope>NUCLEOTIDE SEQUENCE [LARGE SCALE GENOMIC DNA]</scope>
    <source>
        <strain evidence="6 7">AA17</strain>
    </source>
</reference>
<evidence type="ECO:0000313" key="7">
    <source>
        <dbReference type="Proteomes" id="UP001652504"/>
    </source>
</evidence>
<dbReference type="EMBL" id="JAOWKX010000005">
    <property type="protein sequence ID" value="MCV2885374.1"/>
    <property type="molecule type" value="Genomic_DNA"/>
</dbReference>
<dbReference type="RefSeq" id="WP_263712657.1">
    <property type="nucleotide sequence ID" value="NZ_JAOWKX010000005.1"/>
</dbReference>
<comment type="cofactor">
    <cofactor evidence="1 5">
        <name>pyridoxal 5'-phosphate</name>
        <dbReference type="ChEBI" id="CHEBI:597326"/>
    </cofactor>
</comment>
<dbReference type="Gene3D" id="3.90.1150.10">
    <property type="entry name" value="Aspartate Aminotransferase, domain 1"/>
    <property type="match status" value="1"/>
</dbReference>
<dbReference type="InterPro" id="IPR015424">
    <property type="entry name" value="PyrdxlP-dep_Trfase"/>
</dbReference>
<sequence length="414" mass="45434">MSYKGITTKLVHADRKLNKPANGAVHYPTSNSVLFEYEDVQDLVDVFQGKQVGHVYSRSSTASNAALQTILNNMEQGVGAVTFATGMAAISSTLLALLRAGDHIIVSQFLFGNTRSFIETLSQFGVEVSLVDVTDVQAVEREVKNNTRAVYVETIANPVTQVADLGAIGQLCANSGLLFLVDNTMTPSLVFDAKGVQASITMTSLTKYVAGHGNVLGGVIVDTGLFDWSHYPNILPMYQKGEPSQWGLTQIRKRGLRDLGATLPPQSAHQISIGLETMAMRIQRVCENALRLATYLHSHDAVEQVYYPGLSDHPQHFIAREMFNGTYGGIFSIVLRDDIDAHRFLNQLSLVICATHLGDTRTLALPVASTIFYENTPEERAKMGIHDNMIRFSVGIEDIEDIVSDFEHAFAHFI</sequence>
<dbReference type="PANTHER" id="PTHR43797">
    <property type="entry name" value="HOMOCYSTEINE/CYSTEINE SYNTHASE"/>
    <property type="match status" value="1"/>
</dbReference>
<evidence type="ECO:0000313" key="6">
    <source>
        <dbReference type="EMBL" id="MCV2885374.1"/>
    </source>
</evidence>
<dbReference type="PANTHER" id="PTHR43797:SF2">
    <property type="entry name" value="HOMOCYSTEINE_CYSTEINE SYNTHASE"/>
    <property type="match status" value="1"/>
</dbReference>
<dbReference type="Proteomes" id="UP001652504">
    <property type="component" value="Unassembled WGS sequence"/>
</dbReference>
<evidence type="ECO:0000256" key="4">
    <source>
        <dbReference type="ARBA" id="ARBA00022898"/>
    </source>
</evidence>
<dbReference type="Gene3D" id="3.40.640.10">
    <property type="entry name" value="Type I PLP-dependent aspartate aminotransferase-like (Major domain)"/>
    <property type="match status" value="1"/>
</dbReference>
<comment type="caution">
    <text evidence="6">The sequence shown here is derived from an EMBL/GenBank/DDBJ whole genome shotgun (WGS) entry which is preliminary data.</text>
</comment>
<dbReference type="NCBIfam" id="NF004609">
    <property type="entry name" value="PRK05939.1"/>
    <property type="match status" value="1"/>
</dbReference>
<dbReference type="InterPro" id="IPR006235">
    <property type="entry name" value="OAc-hSer/O-AcSer_sulfhydrylase"/>
</dbReference>
<evidence type="ECO:0000256" key="5">
    <source>
        <dbReference type="RuleBase" id="RU362118"/>
    </source>
</evidence>
<evidence type="ECO:0000256" key="3">
    <source>
        <dbReference type="ARBA" id="ARBA00022679"/>
    </source>
</evidence>
<evidence type="ECO:0000256" key="1">
    <source>
        <dbReference type="ARBA" id="ARBA00001933"/>
    </source>
</evidence>
<protein>
    <submittedName>
        <fullName evidence="6">Cystathionine gamma-synthase family protein</fullName>
    </submittedName>
</protein>
<dbReference type="InterPro" id="IPR000277">
    <property type="entry name" value="Cys/Met-Metab_PyrdxlP-dep_enz"/>
</dbReference>
<dbReference type="InterPro" id="IPR015422">
    <property type="entry name" value="PyrdxlP-dep_Trfase_small"/>
</dbReference>
<accession>A0ABT3A9L2</accession>
<proteinExistence type="inferred from homology"/>
<dbReference type="SUPFAM" id="SSF53383">
    <property type="entry name" value="PLP-dependent transferases"/>
    <property type="match status" value="1"/>
</dbReference>
<name>A0ABT3A9L2_9ALTE</name>
<organism evidence="6 7">
    <name type="scientific">Fluctibacter corallii</name>
    <dbReference type="NCBI Taxonomy" id="2984329"/>
    <lineage>
        <taxon>Bacteria</taxon>
        <taxon>Pseudomonadati</taxon>
        <taxon>Pseudomonadota</taxon>
        <taxon>Gammaproteobacteria</taxon>
        <taxon>Alteromonadales</taxon>
        <taxon>Alteromonadaceae</taxon>
        <taxon>Fluctibacter</taxon>
    </lineage>
</organism>
<dbReference type="PIRSF" id="PIRSF001434">
    <property type="entry name" value="CGS"/>
    <property type="match status" value="1"/>
</dbReference>
<keyword evidence="4 5" id="KW-0663">Pyridoxal phosphate</keyword>
<keyword evidence="3" id="KW-0808">Transferase</keyword>